<feature type="transmembrane region" description="Helical" evidence="2">
    <location>
        <begin position="176"/>
        <end position="198"/>
    </location>
</feature>
<dbReference type="Gene3D" id="3.10.450.240">
    <property type="match status" value="1"/>
</dbReference>
<dbReference type="EMBL" id="FXTT01000001">
    <property type="protein sequence ID" value="SMP05526.1"/>
    <property type="molecule type" value="Genomic_DNA"/>
</dbReference>
<evidence type="ECO:0000313" key="5">
    <source>
        <dbReference type="Proteomes" id="UP001157914"/>
    </source>
</evidence>
<sequence length="413" mass="43460">MWWILAFGVQRTHKHRGDTGRGIGELNSQALIIIAPRCLCARRSAPQKPLRTCHKDLLLPLAIDTEIPTSLATGRTGLNEETKMLAAARRLRKTTAFMVVAIATMFAAMDYAEARKGGFGGFGSRGSKTYSAPPTTKTAPDAAAPVQRSMTPQPAQSQRAAPGAAGQAANAQRPGLFGGFGGALLGGLMLGGLVGMLFGGGLGGFAGFLGLILQVGLIVLLISLAMRFFRSRQQPATAGPNPFQSAPEQRGPQAAPFSFGGGGASGSDSQGFAQPDTLPYEATAEDLDQFEVMLAEVQDAYSREDYAALRQLATPEAMSYLAEELGELASAGKKNVVSDVKLLQGDVAEAWHEDGKDYVTVAMRYSAVDYIAKRDSGEPLSGDPDAPAESTEVWTFVRSSGGDWLLSAIQGTG</sequence>
<feature type="compositionally biased region" description="Low complexity" evidence="1">
    <location>
        <begin position="152"/>
        <end position="168"/>
    </location>
</feature>
<gene>
    <name evidence="4" type="ORF">SAMN06265374_0711</name>
</gene>
<protein>
    <submittedName>
        <fullName evidence="4">Predicted lipid-binding transport protein, Tim44 family</fullName>
    </submittedName>
</protein>
<reference evidence="4 5" key="1">
    <citation type="submission" date="2017-05" db="EMBL/GenBank/DDBJ databases">
        <authorList>
            <person name="Varghese N."/>
            <person name="Submissions S."/>
        </authorList>
    </citation>
    <scope>NUCLEOTIDE SEQUENCE [LARGE SCALE GENOMIC DNA]</scope>
    <source>
        <strain evidence="4 5">DSM 15949</strain>
    </source>
</reference>
<proteinExistence type="predicted"/>
<feature type="region of interest" description="Disordered" evidence="1">
    <location>
        <begin position="125"/>
        <end position="168"/>
    </location>
</feature>
<feature type="transmembrane region" description="Helical" evidence="2">
    <location>
        <begin position="204"/>
        <end position="225"/>
    </location>
</feature>
<dbReference type="PANTHER" id="PTHR41542">
    <property type="entry name" value="BLL5807 PROTEIN"/>
    <property type="match status" value="1"/>
</dbReference>
<keyword evidence="2" id="KW-0472">Membrane</keyword>
<name>A0ABY1NBH7_9HYPH</name>
<dbReference type="SMART" id="SM00978">
    <property type="entry name" value="Tim44"/>
    <property type="match status" value="1"/>
</dbReference>
<keyword evidence="5" id="KW-1185">Reference proteome</keyword>
<dbReference type="PANTHER" id="PTHR41542:SF1">
    <property type="entry name" value="BLL5807 PROTEIN"/>
    <property type="match status" value="1"/>
</dbReference>
<keyword evidence="2" id="KW-1133">Transmembrane helix</keyword>
<dbReference type="InterPro" id="IPR007379">
    <property type="entry name" value="Tim44-like_dom"/>
</dbReference>
<accession>A0ABY1NBH7</accession>
<dbReference type="Proteomes" id="UP001157914">
    <property type="component" value="Unassembled WGS sequence"/>
</dbReference>
<dbReference type="Pfam" id="PF04280">
    <property type="entry name" value="Tim44"/>
    <property type="match status" value="1"/>
</dbReference>
<feature type="region of interest" description="Disordered" evidence="1">
    <location>
        <begin position="235"/>
        <end position="276"/>
    </location>
</feature>
<dbReference type="InterPro" id="IPR032710">
    <property type="entry name" value="NTF2-like_dom_sf"/>
</dbReference>
<evidence type="ECO:0000259" key="3">
    <source>
        <dbReference type="SMART" id="SM00978"/>
    </source>
</evidence>
<organism evidence="4 5">
    <name type="scientific">Roseibium denhamense</name>
    <dbReference type="NCBI Taxonomy" id="76305"/>
    <lineage>
        <taxon>Bacteria</taxon>
        <taxon>Pseudomonadati</taxon>
        <taxon>Pseudomonadota</taxon>
        <taxon>Alphaproteobacteria</taxon>
        <taxon>Hyphomicrobiales</taxon>
        <taxon>Stappiaceae</taxon>
        <taxon>Roseibium</taxon>
    </lineage>
</organism>
<feature type="compositionally biased region" description="Low complexity" evidence="1">
    <location>
        <begin position="125"/>
        <end position="145"/>
    </location>
</feature>
<evidence type="ECO:0000256" key="1">
    <source>
        <dbReference type="SAM" id="MobiDB-lite"/>
    </source>
</evidence>
<keyword evidence="2" id="KW-0812">Transmembrane</keyword>
<dbReference type="SUPFAM" id="SSF54427">
    <property type="entry name" value="NTF2-like"/>
    <property type="match status" value="1"/>
</dbReference>
<evidence type="ECO:0000256" key="2">
    <source>
        <dbReference type="SAM" id="Phobius"/>
    </source>
</evidence>
<evidence type="ECO:0000313" key="4">
    <source>
        <dbReference type="EMBL" id="SMP05526.1"/>
    </source>
</evidence>
<feature type="compositionally biased region" description="Polar residues" evidence="1">
    <location>
        <begin position="235"/>
        <end position="247"/>
    </location>
</feature>
<feature type="domain" description="Tim44-like" evidence="3">
    <location>
        <begin position="265"/>
        <end position="411"/>
    </location>
</feature>
<comment type="caution">
    <text evidence="4">The sequence shown here is derived from an EMBL/GenBank/DDBJ whole genome shotgun (WGS) entry which is preliminary data.</text>
</comment>